<dbReference type="InterPro" id="IPR014712">
    <property type="entry name" value="ANTH_dom_sf"/>
</dbReference>
<feature type="compositionally biased region" description="Basic and acidic residues" evidence="10">
    <location>
        <begin position="338"/>
        <end position="350"/>
    </location>
</feature>
<comment type="subcellular location">
    <subcellularLocation>
        <location evidence="1">Cytoplasmic vesicle</location>
        <location evidence="1">Clathrin-coated vesicle</location>
    </subcellularLocation>
    <subcellularLocation>
        <location evidence="2">Golgi apparatus</location>
    </subcellularLocation>
    <subcellularLocation>
        <location evidence="3">Membrane</location>
        <location evidence="3">Clathrin-coated pit</location>
    </subcellularLocation>
</comment>
<dbReference type="GO" id="GO:0030136">
    <property type="term" value="C:clathrin-coated vesicle"/>
    <property type="evidence" value="ECO:0007669"/>
    <property type="project" value="UniProtKB-SubCell"/>
</dbReference>
<dbReference type="GO" id="GO:0005794">
    <property type="term" value="C:Golgi apparatus"/>
    <property type="evidence" value="ECO:0007669"/>
    <property type="project" value="UniProtKB-SubCell"/>
</dbReference>
<keyword evidence="6" id="KW-0333">Golgi apparatus</keyword>
<evidence type="ECO:0000313" key="12">
    <source>
        <dbReference type="EMBL" id="RWS29597.1"/>
    </source>
</evidence>
<evidence type="ECO:0000256" key="9">
    <source>
        <dbReference type="ARBA" id="ARBA00023329"/>
    </source>
</evidence>
<dbReference type="SUPFAM" id="SSF48464">
    <property type="entry name" value="ENTH/VHS domain"/>
    <property type="match status" value="2"/>
</dbReference>
<evidence type="ECO:0000256" key="7">
    <source>
        <dbReference type="ARBA" id="ARBA00023136"/>
    </source>
</evidence>
<evidence type="ECO:0000256" key="4">
    <source>
        <dbReference type="ARBA" id="ARBA00008011"/>
    </source>
</evidence>
<sequence length="391" mass="43842">VSFLECLCRKTSKMSVGGQTLNDRLNAARYALAGQGLARVVCKATTEEVIGPKKKHLDYLLQCTHEPNVSIPQMANLLIERTNHNSWVVVFKALVTVHHLMCYGNECLLAILTHNLNTNEKSSANVYITQLMTFFFSVRSQRFTQYLASSNCNFQLNNFLDKAGVKGYDMSTFIRRYSKYINEKALSYRTVAFDFAKIKRGKEDGSLRTMPTEKLLKTIPTLQCQIDALLEFDCTANDLTNGVINAAFMLLFRDLIRLFACYNDGIINLLEKFFDMNKKQCRDALDIYKKFLIRMDRVAEFLKVAENVGIDKGEIPDLTKAPSSLLDALEQHLNALEGKKGTKPGAKENHSPGGQPTATNGDMNGVNDVVKKALEEEAAMMSQLKVCMSIA</sequence>
<dbReference type="Proteomes" id="UP000288716">
    <property type="component" value="Unassembled WGS sequence"/>
</dbReference>
<dbReference type="AlphaFoldDB" id="A0A443SQ00"/>
<dbReference type="CDD" id="cd16985">
    <property type="entry name" value="ANTH_N_AP180"/>
    <property type="match status" value="1"/>
</dbReference>
<dbReference type="PANTHER" id="PTHR22951:SF5">
    <property type="entry name" value="PHOSPHATIDYLINOSITOL-BINDING CLATHRIN ASSEMBLY PROTEIN LAP"/>
    <property type="match status" value="1"/>
</dbReference>
<feature type="non-terminal residue" evidence="12">
    <location>
        <position position="1"/>
    </location>
</feature>
<name>A0A443SQ00_9ACAR</name>
<dbReference type="Gene3D" id="1.20.58.150">
    <property type="entry name" value="ANTH domain"/>
    <property type="match status" value="1"/>
</dbReference>
<evidence type="ECO:0000256" key="10">
    <source>
        <dbReference type="SAM" id="MobiDB-lite"/>
    </source>
</evidence>
<dbReference type="OrthoDB" id="44015at2759"/>
<dbReference type="Gene3D" id="1.25.40.90">
    <property type="match status" value="1"/>
</dbReference>
<reference evidence="12 13" key="1">
    <citation type="journal article" date="2018" name="Gigascience">
        <title>Genomes of trombidid mites reveal novel predicted allergens and laterally-transferred genes associated with secondary metabolism.</title>
        <authorList>
            <person name="Dong X."/>
            <person name="Chaisiri K."/>
            <person name="Xia D."/>
            <person name="Armstrong S.D."/>
            <person name="Fang Y."/>
            <person name="Donnelly M.J."/>
            <person name="Kadowaki T."/>
            <person name="McGarry J.W."/>
            <person name="Darby A.C."/>
            <person name="Makepeace B.L."/>
        </authorList>
    </citation>
    <scope>NUCLEOTIDE SEQUENCE [LARGE SCALE GENOMIC DNA]</scope>
    <source>
        <strain evidence="12">UoL-UT</strain>
    </source>
</reference>
<evidence type="ECO:0000259" key="11">
    <source>
        <dbReference type="PROSITE" id="PS50942"/>
    </source>
</evidence>
<evidence type="ECO:0000256" key="6">
    <source>
        <dbReference type="ARBA" id="ARBA00023034"/>
    </source>
</evidence>
<proteinExistence type="inferred from homology"/>
<dbReference type="Pfam" id="PF07651">
    <property type="entry name" value="ANTH"/>
    <property type="match status" value="2"/>
</dbReference>
<dbReference type="GO" id="GO:0072583">
    <property type="term" value="P:clathrin-dependent endocytosis"/>
    <property type="evidence" value="ECO:0007669"/>
    <property type="project" value="InterPro"/>
</dbReference>
<dbReference type="GO" id="GO:0098894">
    <property type="term" value="C:extrinsic component of presynaptic endocytic zone membrane"/>
    <property type="evidence" value="ECO:0007669"/>
    <property type="project" value="TreeGrafter"/>
</dbReference>
<gene>
    <name evidence="12" type="ORF">B4U80_09108</name>
</gene>
<evidence type="ECO:0000313" key="13">
    <source>
        <dbReference type="Proteomes" id="UP000288716"/>
    </source>
</evidence>
<accession>A0A443SQ00</accession>
<evidence type="ECO:0000256" key="3">
    <source>
        <dbReference type="ARBA" id="ARBA00004600"/>
    </source>
</evidence>
<keyword evidence="7" id="KW-0472">Membrane</keyword>
<dbReference type="GO" id="GO:0016185">
    <property type="term" value="P:synaptic vesicle budding from presynaptic endocytic zone membrane"/>
    <property type="evidence" value="ECO:0007669"/>
    <property type="project" value="TreeGrafter"/>
</dbReference>
<dbReference type="STRING" id="299467.A0A443SQ00"/>
<dbReference type="InterPro" id="IPR011417">
    <property type="entry name" value="ANTH_dom"/>
</dbReference>
<dbReference type="GO" id="GO:0008021">
    <property type="term" value="C:synaptic vesicle"/>
    <property type="evidence" value="ECO:0007669"/>
    <property type="project" value="TreeGrafter"/>
</dbReference>
<keyword evidence="13" id="KW-1185">Reference proteome</keyword>
<keyword evidence="5" id="KW-0254">Endocytosis</keyword>
<dbReference type="InterPro" id="IPR045192">
    <property type="entry name" value="AP180-like"/>
</dbReference>
<evidence type="ECO:0000256" key="1">
    <source>
        <dbReference type="ARBA" id="ARBA00004132"/>
    </source>
</evidence>
<dbReference type="GO" id="GO:0048268">
    <property type="term" value="P:clathrin coat assembly"/>
    <property type="evidence" value="ECO:0007669"/>
    <property type="project" value="InterPro"/>
</dbReference>
<feature type="domain" description="ENTH" evidence="11">
    <location>
        <begin position="29"/>
        <end position="195"/>
    </location>
</feature>
<dbReference type="FunFam" id="1.20.58.150:FF:000001">
    <property type="entry name" value="phosphatidylinositol-binding clathrin assembly protein-like isoform X1"/>
    <property type="match status" value="1"/>
</dbReference>
<comment type="caution">
    <text evidence="12">The sequence shown here is derived from an EMBL/GenBank/DDBJ whole genome shotgun (WGS) entry which is preliminary data.</text>
</comment>
<dbReference type="GO" id="GO:0005546">
    <property type="term" value="F:phosphatidylinositol-4,5-bisphosphate binding"/>
    <property type="evidence" value="ECO:0007669"/>
    <property type="project" value="TreeGrafter"/>
</dbReference>
<dbReference type="VEuPathDB" id="VectorBase:LDEU002442"/>
<dbReference type="PROSITE" id="PS50942">
    <property type="entry name" value="ENTH"/>
    <property type="match status" value="1"/>
</dbReference>
<evidence type="ECO:0000256" key="5">
    <source>
        <dbReference type="ARBA" id="ARBA00022583"/>
    </source>
</evidence>
<dbReference type="InterPro" id="IPR008942">
    <property type="entry name" value="ENTH_VHS"/>
</dbReference>
<dbReference type="SMART" id="SM00273">
    <property type="entry name" value="ENTH"/>
    <property type="match status" value="1"/>
</dbReference>
<dbReference type="EMBL" id="NCKV01000843">
    <property type="protein sequence ID" value="RWS29597.1"/>
    <property type="molecule type" value="Genomic_DNA"/>
</dbReference>
<dbReference type="GO" id="GO:0000149">
    <property type="term" value="F:SNARE binding"/>
    <property type="evidence" value="ECO:0007669"/>
    <property type="project" value="TreeGrafter"/>
</dbReference>
<comment type="similarity">
    <text evidence="4">Belongs to the PICALM/SNAP91 family.</text>
</comment>
<dbReference type="PANTHER" id="PTHR22951">
    <property type="entry name" value="CLATHRIN ASSEMBLY PROTEIN"/>
    <property type="match status" value="1"/>
</dbReference>
<evidence type="ECO:0000256" key="8">
    <source>
        <dbReference type="ARBA" id="ARBA00023176"/>
    </source>
</evidence>
<dbReference type="InterPro" id="IPR013809">
    <property type="entry name" value="ENTH"/>
</dbReference>
<feature type="region of interest" description="Disordered" evidence="10">
    <location>
        <begin position="338"/>
        <end position="365"/>
    </location>
</feature>
<organism evidence="12 13">
    <name type="scientific">Leptotrombidium deliense</name>
    <dbReference type="NCBI Taxonomy" id="299467"/>
    <lineage>
        <taxon>Eukaryota</taxon>
        <taxon>Metazoa</taxon>
        <taxon>Ecdysozoa</taxon>
        <taxon>Arthropoda</taxon>
        <taxon>Chelicerata</taxon>
        <taxon>Arachnida</taxon>
        <taxon>Acari</taxon>
        <taxon>Acariformes</taxon>
        <taxon>Trombidiformes</taxon>
        <taxon>Prostigmata</taxon>
        <taxon>Anystina</taxon>
        <taxon>Parasitengona</taxon>
        <taxon>Trombiculoidea</taxon>
        <taxon>Trombiculidae</taxon>
        <taxon>Leptotrombidium</taxon>
    </lineage>
</organism>
<protein>
    <submittedName>
        <fullName evidence="12">Phosphatidylinositol-binding clathrin assembly protein LAP-like protein</fullName>
    </submittedName>
</protein>
<evidence type="ECO:0000256" key="2">
    <source>
        <dbReference type="ARBA" id="ARBA00004555"/>
    </source>
</evidence>
<dbReference type="SUPFAM" id="SSF89009">
    <property type="entry name" value="GAT-like domain"/>
    <property type="match status" value="1"/>
</dbReference>
<feature type="compositionally biased region" description="Polar residues" evidence="10">
    <location>
        <begin position="352"/>
        <end position="362"/>
    </location>
</feature>
<keyword evidence="9" id="KW-0968">Cytoplasmic vesicle</keyword>
<dbReference type="GO" id="GO:0005905">
    <property type="term" value="C:clathrin-coated pit"/>
    <property type="evidence" value="ECO:0007669"/>
    <property type="project" value="UniProtKB-SubCell"/>
</dbReference>
<dbReference type="GO" id="GO:0005545">
    <property type="term" value="F:1-phosphatidylinositol binding"/>
    <property type="evidence" value="ECO:0007669"/>
    <property type="project" value="InterPro"/>
</dbReference>
<dbReference type="GO" id="GO:0032050">
    <property type="term" value="F:clathrin heavy chain binding"/>
    <property type="evidence" value="ECO:0007669"/>
    <property type="project" value="TreeGrafter"/>
</dbReference>
<keyword evidence="8" id="KW-0168">Coated pit</keyword>